<accession>A0A4R5DJ65</accession>
<comment type="subcellular location">
    <subcellularLocation>
        <location evidence="1">Cell membrane</location>
        <topology evidence="1">Multi-pass membrane protein</topology>
    </subcellularLocation>
</comment>
<evidence type="ECO:0000256" key="2">
    <source>
        <dbReference type="ARBA" id="ARBA00009773"/>
    </source>
</evidence>
<keyword evidence="5 8" id="KW-0812">Transmembrane</keyword>
<dbReference type="GO" id="GO:0055085">
    <property type="term" value="P:transmembrane transport"/>
    <property type="evidence" value="ECO:0007669"/>
    <property type="project" value="TreeGrafter"/>
</dbReference>
<evidence type="ECO:0000256" key="4">
    <source>
        <dbReference type="ARBA" id="ARBA00022475"/>
    </source>
</evidence>
<dbReference type="InterPro" id="IPR002549">
    <property type="entry name" value="AI-2E-like"/>
</dbReference>
<dbReference type="PANTHER" id="PTHR21716:SF53">
    <property type="entry name" value="PERMEASE PERM-RELATED"/>
    <property type="match status" value="1"/>
</dbReference>
<proteinExistence type="inferred from homology"/>
<dbReference type="OrthoDB" id="9793390at2"/>
<organism evidence="9 10">
    <name type="scientific">Dyadobacter psychrotolerans</name>
    <dbReference type="NCBI Taxonomy" id="2541721"/>
    <lineage>
        <taxon>Bacteria</taxon>
        <taxon>Pseudomonadati</taxon>
        <taxon>Bacteroidota</taxon>
        <taxon>Cytophagia</taxon>
        <taxon>Cytophagales</taxon>
        <taxon>Spirosomataceae</taxon>
        <taxon>Dyadobacter</taxon>
    </lineage>
</organism>
<gene>
    <name evidence="9" type="ORF">E0F88_23485</name>
</gene>
<feature type="transmembrane region" description="Helical" evidence="8">
    <location>
        <begin position="265"/>
        <end position="290"/>
    </location>
</feature>
<sequence>MEPTSAKPFYHQLSHSLIAIALITLAIYLGQDILVPLAMAVLLAVLLRPVEGWLTRHGVPKVLSISIAVTAAVLLLAGLTILLSMQLSDFSDEWPKLKRNINDSYRDIRRWIRREYSVSYRQQDQYIKKAQTQTLENFQSAETIGVVTGPLGSLILIPIYVFLFLYYRAMLLHFMIVLFAEKYKAQVMEIVGEIKSIIQSYMVGLLLETGAVAILNSVGLLILNVQYAILLGVMAAILNLVPYIGGLVATALAVMVTFINHPDGYTLAGVVGVFLTVQFIDNNLLVPLVVGSKVRINALVSIVGVLIGGALAGISGMFLSIPAIAMMKVVFDRVDGLKPWGILLGDQTPEQANNNLFRMVKKKSKE</sequence>
<dbReference type="Proteomes" id="UP000294850">
    <property type="component" value="Unassembled WGS sequence"/>
</dbReference>
<evidence type="ECO:0000256" key="7">
    <source>
        <dbReference type="ARBA" id="ARBA00023136"/>
    </source>
</evidence>
<dbReference type="Pfam" id="PF01594">
    <property type="entry name" value="AI-2E_transport"/>
    <property type="match status" value="1"/>
</dbReference>
<evidence type="ECO:0000256" key="5">
    <source>
        <dbReference type="ARBA" id="ARBA00022692"/>
    </source>
</evidence>
<keyword evidence="4" id="KW-1003">Cell membrane</keyword>
<dbReference type="EMBL" id="SMFL01000010">
    <property type="protein sequence ID" value="TDE12020.1"/>
    <property type="molecule type" value="Genomic_DNA"/>
</dbReference>
<evidence type="ECO:0000256" key="8">
    <source>
        <dbReference type="SAM" id="Phobius"/>
    </source>
</evidence>
<keyword evidence="3" id="KW-0813">Transport</keyword>
<dbReference type="PANTHER" id="PTHR21716">
    <property type="entry name" value="TRANSMEMBRANE PROTEIN"/>
    <property type="match status" value="1"/>
</dbReference>
<evidence type="ECO:0000256" key="1">
    <source>
        <dbReference type="ARBA" id="ARBA00004651"/>
    </source>
</evidence>
<feature type="transmembrane region" description="Helical" evidence="8">
    <location>
        <begin position="229"/>
        <end position="258"/>
    </location>
</feature>
<name>A0A4R5DJ65_9BACT</name>
<keyword evidence="10" id="KW-1185">Reference proteome</keyword>
<evidence type="ECO:0000256" key="3">
    <source>
        <dbReference type="ARBA" id="ARBA00022448"/>
    </source>
</evidence>
<feature type="transmembrane region" description="Helical" evidence="8">
    <location>
        <begin position="62"/>
        <end position="85"/>
    </location>
</feature>
<dbReference type="RefSeq" id="WP_131960730.1">
    <property type="nucleotide sequence ID" value="NZ_SMFL01000010.1"/>
</dbReference>
<dbReference type="AlphaFoldDB" id="A0A4R5DJ65"/>
<keyword evidence="7 8" id="KW-0472">Membrane</keyword>
<comment type="caution">
    <text evidence="9">The sequence shown here is derived from an EMBL/GenBank/DDBJ whole genome shotgun (WGS) entry which is preliminary data.</text>
</comment>
<keyword evidence="6 8" id="KW-1133">Transmembrane helix</keyword>
<feature type="transmembrane region" description="Helical" evidence="8">
    <location>
        <begin position="296"/>
        <end position="319"/>
    </location>
</feature>
<comment type="similarity">
    <text evidence="2">Belongs to the autoinducer-2 exporter (AI-2E) (TC 2.A.86) family.</text>
</comment>
<dbReference type="GO" id="GO:0005886">
    <property type="term" value="C:plasma membrane"/>
    <property type="evidence" value="ECO:0007669"/>
    <property type="project" value="UniProtKB-SubCell"/>
</dbReference>
<feature type="transmembrane region" description="Helical" evidence="8">
    <location>
        <begin position="201"/>
        <end position="223"/>
    </location>
</feature>
<evidence type="ECO:0000313" key="10">
    <source>
        <dbReference type="Proteomes" id="UP000294850"/>
    </source>
</evidence>
<evidence type="ECO:0000256" key="6">
    <source>
        <dbReference type="ARBA" id="ARBA00022989"/>
    </source>
</evidence>
<reference evidence="9 10" key="1">
    <citation type="submission" date="2019-03" db="EMBL/GenBank/DDBJ databases">
        <title>Dyadobacter AR-3-6 sp. nov., isolated from arctic soil.</title>
        <authorList>
            <person name="Chaudhary D.K."/>
        </authorList>
    </citation>
    <scope>NUCLEOTIDE SEQUENCE [LARGE SCALE GENOMIC DNA]</scope>
    <source>
        <strain evidence="9 10">AR-3-6</strain>
    </source>
</reference>
<protein>
    <submittedName>
        <fullName evidence="9">AI-2E family transporter</fullName>
    </submittedName>
</protein>
<feature type="transmembrane region" description="Helical" evidence="8">
    <location>
        <begin position="9"/>
        <end position="27"/>
    </location>
</feature>
<feature type="transmembrane region" description="Helical" evidence="8">
    <location>
        <begin position="155"/>
        <end position="180"/>
    </location>
</feature>
<evidence type="ECO:0000313" key="9">
    <source>
        <dbReference type="EMBL" id="TDE12020.1"/>
    </source>
</evidence>